<dbReference type="InterPro" id="IPR036909">
    <property type="entry name" value="Cyt_c-like_dom_sf"/>
</dbReference>
<organism evidence="2 3">
    <name type="scientific">Geothermobacter ehrlichii</name>
    <dbReference type="NCBI Taxonomy" id="213224"/>
    <lineage>
        <taxon>Bacteria</taxon>
        <taxon>Pseudomonadati</taxon>
        <taxon>Thermodesulfobacteriota</taxon>
        <taxon>Desulfuromonadia</taxon>
        <taxon>Desulfuromonadales</taxon>
        <taxon>Geothermobacteraceae</taxon>
        <taxon>Geothermobacter</taxon>
    </lineage>
</organism>
<dbReference type="GO" id="GO:0020037">
    <property type="term" value="F:heme binding"/>
    <property type="evidence" value="ECO:0007669"/>
    <property type="project" value="InterPro"/>
</dbReference>
<dbReference type="Gene3D" id="1.10.760.10">
    <property type="entry name" value="Cytochrome c-like domain"/>
    <property type="match status" value="1"/>
</dbReference>
<dbReference type="GO" id="GO:0009055">
    <property type="term" value="F:electron transfer activity"/>
    <property type="evidence" value="ECO:0007669"/>
    <property type="project" value="InterPro"/>
</dbReference>
<name>A0A5D3WL23_9BACT</name>
<comment type="caution">
    <text evidence="2">The sequence shown here is derived from an EMBL/GenBank/DDBJ whole genome shotgun (WGS) entry which is preliminary data.</text>
</comment>
<dbReference type="GO" id="GO:0004601">
    <property type="term" value="F:peroxidase activity"/>
    <property type="evidence" value="ECO:0007669"/>
    <property type="project" value="UniProtKB-KW"/>
</dbReference>
<evidence type="ECO:0000313" key="2">
    <source>
        <dbReference type="EMBL" id="TYO99727.1"/>
    </source>
</evidence>
<keyword evidence="1" id="KW-0732">Signal</keyword>
<sequence>MAGRLIIPALLAALFLPSGGAAIETPNRALGERLFSSTALSTNGRSCAGCHANGKGLQEIAAYDDPMLREMINFCIRDALKGEMLPADSQELESLLLYLRTLDRSTPTNR</sequence>
<evidence type="ECO:0000256" key="1">
    <source>
        <dbReference type="SAM" id="SignalP"/>
    </source>
</evidence>
<evidence type="ECO:0000313" key="3">
    <source>
        <dbReference type="Proteomes" id="UP000324159"/>
    </source>
</evidence>
<dbReference type="EMBL" id="VNIB01000002">
    <property type="protein sequence ID" value="TYO99727.1"/>
    <property type="molecule type" value="Genomic_DNA"/>
</dbReference>
<dbReference type="Proteomes" id="UP000324159">
    <property type="component" value="Unassembled WGS sequence"/>
</dbReference>
<keyword evidence="3" id="KW-1185">Reference proteome</keyword>
<feature type="chain" id="PRO_5022767777" evidence="1">
    <location>
        <begin position="22"/>
        <end position="110"/>
    </location>
</feature>
<keyword evidence="2" id="KW-0575">Peroxidase</keyword>
<dbReference type="RefSeq" id="WP_148895063.1">
    <property type="nucleotide sequence ID" value="NZ_VNIB01000002.1"/>
</dbReference>
<dbReference type="OrthoDB" id="9779283at2"/>
<dbReference type="SUPFAM" id="SSF46626">
    <property type="entry name" value="Cytochrome c"/>
    <property type="match status" value="1"/>
</dbReference>
<dbReference type="AlphaFoldDB" id="A0A5D3WL23"/>
<keyword evidence="2" id="KW-0560">Oxidoreductase</keyword>
<feature type="signal peptide" evidence="1">
    <location>
        <begin position="1"/>
        <end position="21"/>
    </location>
</feature>
<protein>
    <submittedName>
        <fullName evidence="2">Di-heme cytochrome c peroxidase</fullName>
    </submittedName>
</protein>
<reference evidence="2 3" key="1">
    <citation type="submission" date="2019-07" db="EMBL/GenBank/DDBJ databases">
        <title>Genomic Encyclopedia of Type Strains, Phase IV (KMG-IV): sequencing the most valuable type-strain genomes for metagenomic binning, comparative biology and taxonomic classification.</title>
        <authorList>
            <person name="Goeker M."/>
        </authorList>
    </citation>
    <scope>NUCLEOTIDE SEQUENCE [LARGE SCALE GENOMIC DNA]</scope>
    <source>
        <strain evidence="2 3">SS015</strain>
    </source>
</reference>
<accession>A0A5D3WL23</accession>
<gene>
    <name evidence="2" type="ORF">EDC39_102253</name>
</gene>
<proteinExistence type="predicted"/>